<accession>A0A1I0KQB2</accession>
<dbReference type="PANTHER" id="PTHR46797">
    <property type="entry name" value="HTH-TYPE TRANSCRIPTIONAL REGULATOR"/>
    <property type="match status" value="1"/>
</dbReference>
<dbReference type="SUPFAM" id="SSF47413">
    <property type="entry name" value="lambda repressor-like DNA-binding domains"/>
    <property type="match status" value="1"/>
</dbReference>
<dbReference type="PANTHER" id="PTHR46797:SF1">
    <property type="entry name" value="METHYLPHOSPHONATE SYNTHASE"/>
    <property type="match status" value="1"/>
</dbReference>
<dbReference type="GO" id="GO:0003700">
    <property type="term" value="F:DNA-binding transcription factor activity"/>
    <property type="evidence" value="ECO:0007669"/>
    <property type="project" value="TreeGrafter"/>
</dbReference>
<name>A0A1I0KQB2_9ACTN</name>
<dbReference type="OrthoDB" id="5192612at2"/>
<dbReference type="GO" id="GO:0003677">
    <property type="term" value="F:DNA binding"/>
    <property type="evidence" value="ECO:0007669"/>
    <property type="project" value="UniProtKB-KW"/>
</dbReference>
<dbReference type="AlphaFoldDB" id="A0A1I0KQB2"/>
<dbReference type="RefSeq" id="WP_091086442.1">
    <property type="nucleotide sequence ID" value="NZ_FOHX01000009.1"/>
</dbReference>
<dbReference type="EMBL" id="FOHX01000009">
    <property type="protein sequence ID" value="SEU27458.1"/>
    <property type="molecule type" value="Genomic_DNA"/>
</dbReference>
<gene>
    <name evidence="3" type="ORF">SAMN05421811_10925</name>
</gene>
<dbReference type="CDD" id="cd00093">
    <property type="entry name" value="HTH_XRE"/>
    <property type="match status" value="1"/>
</dbReference>
<dbReference type="Pfam" id="PF01381">
    <property type="entry name" value="HTH_3"/>
    <property type="match status" value="1"/>
</dbReference>
<dbReference type="InterPro" id="IPR010982">
    <property type="entry name" value="Lambda_DNA-bd_dom_sf"/>
</dbReference>
<dbReference type="GO" id="GO:0005829">
    <property type="term" value="C:cytosol"/>
    <property type="evidence" value="ECO:0007669"/>
    <property type="project" value="TreeGrafter"/>
</dbReference>
<reference evidence="3 4" key="1">
    <citation type="submission" date="2016-10" db="EMBL/GenBank/DDBJ databases">
        <authorList>
            <person name="de Groot N.N."/>
        </authorList>
    </citation>
    <scope>NUCLEOTIDE SEQUENCE [LARGE SCALE GENOMIC DNA]</scope>
    <source>
        <strain evidence="3 4">CGMCC 4.5598</strain>
    </source>
</reference>
<evidence type="ECO:0000313" key="3">
    <source>
        <dbReference type="EMBL" id="SEU27458.1"/>
    </source>
</evidence>
<keyword evidence="1" id="KW-0238">DNA-binding</keyword>
<dbReference type="Proteomes" id="UP000199361">
    <property type="component" value="Unassembled WGS sequence"/>
</dbReference>
<sequence>MSSDLGNLLASRRQELGLNQRVIADHLGLSQSAISDFEQGKRLPTHAQMIKLTEILKIRLGQLYDRSPNDRDESDSDDVERAIAESKLDRKQQDALLMFYGCLRQRDSIGNVAWLRYRLPAERDEAQSPS</sequence>
<feature type="domain" description="HTH cro/C1-type" evidence="2">
    <location>
        <begin position="9"/>
        <end position="63"/>
    </location>
</feature>
<evidence type="ECO:0000259" key="2">
    <source>
        <dbReference type="PROSITE" id="PS50943"/>
    </source>
</evidence>
<dbReference type="Gene3D" id="1.10.260.40">
    <property type="entry name" value="lambda repressor-like DNA-binding domains"/>
    <property type="match status" value="1"/>
</dbReference>
<dbReference type="PROSITE" id="PS50943">
    <property type="entry name" value="HTH_CROC1"/>
    <property type="match status" value="1"/>
</dbReference>
<proteinExistence type="predicted"/>
<dbReference type="STRING" id="568860.SAMN05421811_10925"/>
<evidence type="ECO:0000313" key="4">
    <source>
        <dbReference type="Proteomes" id="UP000199361"/>
    </source>
</evidence>
<dbReference type="SMART" id="SM00530">
    <property type="entry name" value="HTH_XRE"/>
    <property type="match status" value="1"/>
</dbReference>
<dbReference type="InterPro" id="IPR050807">
    <property type="entry name" value="TransReg_Diox_bact_type"/>
</dbReference>
<dbReference type="InterPro" id="IPR001387">
    <property type="entry name" value="Cro/C1-type_HTH"/>
</dbReference>
<protein>
    <submittedName>
        <fullName evidence="3">Helix-turn-helix domain-containing protein</fullName>
    </submittedName>
</protein>
<keyword evidence="4" id="KW-1185">Reference proteome</keyword>
<organism evidence="3 4">
    <name type="scientific">Nonomuraea wenchangensis</name>
    <dbReference type="NCBI Taxonomy" id="568860"/>
    <lineage>
        <taxon>Bacteria</taxon>
        <taxon>Bacillati</taxon>
        <taxon>Actinomycetota</taxon>
        <taxon>Actinomycetes</taxon>
        <taxon>Streptosporangiales</taxon>
        <taxon>Streptosporangiaceae</taxon>
        <taxon>Nonomuraea</taxon>
    </lineage>
</organism>
<evidence type="ECO:0000256" key="1">
    <source>
        <dbReference type="ARBA" id="ARBA00023125"/>
    </source>
</evidence>